<dbReference type="EMBL" id="JBAHYK010000552">
    <property type="protein sequence ID" value="KAL0573039.1"/>
    <property type="molecule type" value="Genomic_DNA"/>
</dbReference>
<proteinExistence type="predicted"/>
<organism evidence="1 2">
    <name type="scientific">Marasmius crinis-equi</name>
    <dbReference type="NCBI Taxonomy" id="585013"/>
    <lineage>
        <taxon>Eukaryota</taxon>
        <taxon>Fungi</taxon>
        <taxon>Dikarya</taxon>
        <taxon>Basidiomycota</taxon>
        <taxon>Agaricomycotina</taxon>
        <taxon>Agaricomycetes</taxon>
        <taxon>Agaricomycetidae</taxon>
        <taxon>Agaricales</taxon>
        <taxon>Marasmiineae</taxon>
        <taxon>Marasmiaceae</taxon>
        <taxon>Marasmius</taxon>
    </lineage>
</organism>
<name>A0ABR3FCQ0_9AGAR</name>
<protein>
    <submittedName>
        <fullName evidence="1">Uncharacterized protein</fullName>
    </submittedName>
</protein>
<dbReference type="Proteomes" id="UP001465976">
    <property type="component" value="Unassembled WGS sequence"/>
</dbReference>
<comment type="caution">
    <text evidence="1">The sequence shown here is derived from an EMBL/GenBank/DDBJ whole genome shotgun (WGS) entry which is preliminary data.</text>
</comment>
<gene>
    <name evidence="1" type="ORF">V5O48_008917</name>
</gene>
<accession>A0ABR3FCQ0</accession>
<evidence type="ECO:0000313" key="2">
    <source>
        <dbReference type="Proteomes" id="UP001465976"/>
    </source>
</evidence>
<keyword evidence="2" id="KW-1185">Reference proteome</keyword>
<evidence type="ECO:0000313" key="1">
    <source>
        <dbReference type="EMBL" id="KAL0573039.1"/>
    </source>
</evidence>
<sequence length="801" mass="89955">MSTTRGELIRGRTESSSSSVLHLPVWETASSGQQIGPMLRSHSVFGRGNSPGLCADGLHRGNHPGLCSDIFGIVSGWGERHIEQVPGFTTIAFLGLKSPSDIDFADVATRIEGDVIRQQAMVLESLEESCTGQMGISMKFGTFCSRDGRPGISITGRSVIYLPDGEEGTIGNLEPGVRVVANVVIHKLVYMTEEVTEGVGASFLVHRPSEILKVLMSHDNRATLLGAISPMDMFSLAMASGFLYQSVQPVWAAAFNYTQLLSTFIPVAKRLEFWTILLLTDSLVSGSTVLQLFARLRFADADLDVYCYYLLAEPLLKFLAQIGYIRISGSTAFRGVGVRENYSGQACIWSVVTFEKGIGGTARRIQVILTMRSPVEAVLCFHSTVVMNIITPFRSFCLYPFETLHLRQSVSFDTGRNTSPRFKSAIKKYQDRGWEVLDEPSVESMMDNRGGFLTLRAMGDRWSFGIAGPLTDATEASGYLKLLTAHGWGHTETQGGAAIRITLKSPSRFAYAPSLYRFCLPSDARLWPMVDAESILCIEEQLHTAVELCGKERAELLSRLSSKFLVKHGMERCPARGLALWHLARFLYPLYAYFRALPQLKVVFTLKNKVFVRVCVLLSTKAVPMSPDVICWNHSQHMFSSPYGFEVLLVTKGREYEIFRKSNRATTVTLQLCRSSGLHVRWKKSGNSWRRLVEGEVQKAIDFRRERDYHARMTEVEKFDDRAKKLVVEFIVNGLTELDVDDVELYVEHRRDFITITIKVPDEWLPREEFPLCFTLNRLLHQRLRTYGFAVEFGNASGRWL</sequence>
<reference evidence="1 2" key="1">
    <citation type="submission" date="2024-02" db="EMBL/GenBank/DDBJ databases">
        <title>A draft genome for the cacao thread blight pathogen Marasmius crinis-equi.</title>
        <authorList>
            <person name="Cohen S.P."/>
            <person name="Baruah I.K."/>
            <person name="Amoako-Attah I."/>
            <person name="Bukari Y."/>
            <person name="Meinhardt L.W."/>
            <person name="Bailey B.A."/>
        </authorList>
    </citation>
    <scope>NUCLEOTIDE SEQUENCE [LARGE SCALE GENOMIC DNA]</scope>
    <source>
        <strain evidence="1 2">GH-76</strain>
    </source>
</reference>